<keyword evidence="3" id="KW-1185">Reference proteome</keyword>
<protein>
    <submittedName>
        <fullName evidence="2">Uncharacterized protein</fullName>
    </submittedName>
</protein>
<evidence type="ECO:0000313" key="2">
    <source>
        <dbReference type="EMBL" id="EMA41682.1"/>
    </source>
</evidence>
<reference evidence="2 3" key="1">
    <citation type="journal article" date="2014" name="PLoS Genet.">
        <title>Phylogenetically driven sequencing of extremely halophilic archaea reveals strategies for static and dynamic osmo-response.</title>
        <authorList>
            <person name="Becker E.A."/>
            <person name="Seitzer P.M."/>
            <person name="Tritt A."/>
            <person name="Larsen D."/>
            <person name="Krusor M."/>
            <person name="Yao A.I."/>
            <person name="Wu D."/>
            <person name="Madern D."/>
            <person name="Eisen J.A."/>
            <person name="Darling A.E."/>
            <person name="Facciotti M.T."/>
        </authorList>
    </citation>
    <scope>NUCLEOTIDE SEQUENCE [LARGE SCALE GENOMIC DNA]</scope>
    <source>
        <strain evidence="2 3">JCM 10879</strain>
    </source>
</reference>
<dbReference type="PATRIC" id="fig|1227454.3.peg.1028"/>
<dbReference type="OrthoDB" id="203696at2157"/>
<gene>
    <name evidence="2" type="ORF">C446_05185</name>
</gene>
<evidence type="ECO:0000256" key="1">
    <source>
        <dbReference type="SAM" id="Phobius"/>
    </source>
</evidence>
<evidence type="ECO:0000313" key="3">
    <source>
        <dbReference type="Proteomes" id="UP000011607"/>
    </source>
</evidence>
<keyword evidence="1" id="KW-0472">Membrane</keyword>
<dbReference type="eggNOG" id="arCOG11368">
    <property type="taxonomic scope" value="Archaea"/>
</dbReference>
<sequence length="145" mass="14887">MAETRKQDAAAFEEGPITPTRIGLVAGMMDVVVFAAVGYIALEDVATGGISGLLVGIGVFLFLPLFMAVDEDGEFSELAPATDGTPLREFHRLAGGFGFSAAGMVLLATGFAELELLVGLPAALLAGVVVYLGAGFVMPNAQLPQ</sequence>
<keyword evidence="1" id="KW-1133">Transmembrane helix</keyword>
<feature type="transmembrane region" description="Helical" evidence="1">
    <location>
        <begin position="90"/>
        <end position="112"/>
    </location>
</feature>
<organism evidence="2 3">
    <name type="scientific">Halobiforma nitratireducens JCM 10879</name>
    <dbReference type="NCBI Taxonomy" id="1227454"/>
    <lineage>
        <taxon>Archaea</taxon>
        <taxon>Methanobacteriati</taxon>
        <taxon>Methanobacteriota</taxon>
        <taxon>Stenosarchaea group</taxon>
        <taxon>Halobacteria</taxon>
        <taxon>Halobacteriales</taxon>
        <taxon>Natrialbaceae</taxon>
        <taxon>Halobiforma</taxon>
    </lineage>
</organism>
<dbReference type="AlphaFoldDB" id="M0M790"/>
<keyword evidence="1" id="KW-0812">Transmembrane</keyword>
<feature type="transmembrane region" description="Helical" evidence="1">
    <location>
        <begin position="21"/>
        <end position="42"/>
    </location>
</feature>
<name>M0M790_9EURY</name>
<dbReference type="RefSeq" id="WP_006671994.1">
    <property type="nucleotide sequence ID" value="NZ_AOMA01000063.1"/>
</dbReference>
<proteinExistence type="predicted"/>
<feature type="transmembrane region" description="Helical" evidence="1">
    <location>
        <begin position="118"/>
        <end position="138"/>
    </location>
</feature>
<dbReference type="EMBL" id="AOMA01000063">
    <property type="protein sequence ID" value="EMA41682.1"/>
    <property type="molecule type" value="Genomic_DNA"/>
</dbReference>
<dbReference type="STRING" id="1227454.C446_05185"/>
<comment type="caution">
    <text evidence="2">The sequence shown here is derived from an EMBL/GenBank/DDBJ whole genome shotgun (WGS) entry which is preliminary data.</text>
</comment>
<feature type="transmembrane region" description="Helical" evidence="1">
    <location>
        <begin position="48"/>
        <end position="69"/>
    </location>
</feature>
<dbReference type="Proteomes" id="UP000011607">
    <property type="component" value="Unassembled WGS sequence"/>
</dbReference>
<accession>M0M790</accession>